<organism evidence="1 2">
    <name type="scientific">Thermobacillus xylanilyticus</name>
    <dbReference type="NCBI Taxonomy" id="76633"/>
    <lineage>
        <taxon>Bacteria</taxon>
        <taxon>Bacillati</taxon>
        <taxon>Bacillota</taxon>
        <taxon>Bacilli</taxon>
        <taxon>Bacillales</taxon>
        <taxon>Paenibacillaceae</taxon>
        <taxon>Thermobacillus</taxon>
    </lineage>
</organism>
<evidence type="ECO:0000313" key="2">
    <source>
        <dbReference type="Proteomes" id="UP000681526"/>
    </source>
</evidence>
<gene>
    <name evidence="1" type="primary">txxe 3734</name>
    <name evidence="1" type="ORF">TXXE_19095</name>
</gene>
<dbReference type="Proteomes" id="UP000681526">
    <property type="component" value="Unassembled WGS sequence"/>
</dbReference>
<dbReference type="EMBL" id="CAJRAY010000098">
    <property type="protein sequence ID" value="CAG5092995.1"/>
    <property type="molecule type" value="Genomic_DNA"/>
</dbReference>
<proteinExistence type="predicted"/>
<evidence type="ECO:0000313" key="1">
    <source>
        <dbReference type="EMBL" id="CAG5092995.1"/>
    </source>
</evidence>
<accession>A0ABN7S5M5</accession>
<reference evidence="1 2" key="1">
    <citation type="submission" date="2021-04" db="EMBL/GenBank/DDBJ databases">
        <authorList>
            <person name="Rakotoarivonina H."/>
        </authorList>
    </citation>
    <scope>NUCLEOTIDE SEQUENCE [LARGE SCALE GENOMIC DNA]</scope>
    <source>
        <strain evidence="1 2">XE</strain>
    </source>
</reference>
<protein>
    <submittedName>
        <fullName evidence="1">Uncharacterized protein</fullName>
    </submittedName>
</protein>
<comment type="caution">
    <text evidence="1">The sequence shown here is derived from an EMBL/GenBank/DDBJ whole genome shotgun (WGS) entry which is preliminary data.</text>
</comment>
<keyword evidence="2" id="KW-1185">Reference proteome</keyword>
<name>A0ABN7S5M5_THEXY</name>
<sequence>MSLASNYPSYVKCLSANQRETLREEKSFLFIRTKNPVELVKVDKGVIPETPNQSMCDFLIYDKHQKVSNFIELKGEDVKKACDQIYGTVEYFENHSVLKQAVTNMELLKGYIVSPHCNVPDIDNTHRKKVYRKLYAKSRSKLANAFDHLVFVRCVPKIVGNATPREENGELKVCNDFPLIL</sequence>